<evidence type="ECO:0008006" key="4">
    <source>
        <dbReference type="Google" id="ProtNLM"/>
    </source>
</evidence>
<name>A0A0H2RYR4_9AGAM</name>
<organism evidence="2 3">
    <name type="scientific">Schizopora paradoxa</name>
    <dbReference type="NCBI Taxonomy" id="27342"/>
    <lineage>
        <taxon>Eukaryota</taxon>
        <taxon>Fungi</taxon>
        <taxon>Dikarya</taxon>
        <taxon>Basidiomycota</taxon>
        <taxon>Agaricomycotina</taxon>
        <taxon>Agaricomycetes</taxon>
        <taxon>Hymenochaetales</taxon>
        <taxon>Schizoporaceae</taxon>
        <taxon>Schizopora</taxon>
    </lineage>
</organism>
<protein>
    <recommendedName>
        <fullName evidence="4">Pectin lyase-like protein</fullName>
    </recommendedName>
</protein>
<dbReference type="OrthoDB" id="73875at2759"/>
<feature type="signal peptide" evidence="1">
    <location>
        <begin position="1"/>
        <end position="18"/>
    </location>
</feature>
<dbReference type="InParanoid" id="A0A0H2RYR4"/>
<reference evidence="2 3" key="1">
    <citation type="submission" date="2015-04" db="EMBL/GenBank/DDBJ databases">
        <title>Complete genome sequence of Schizopora paradoxa KUC8140, a cosmopolitan wood degrader in East Asia.</title>
        <authorList>
            <consortium name="DOE Joint Genome Institute"/>
            <person name="Min B."/>
            <person name="Park H."/>
            <person name="Jang Y."/>
            <person name="Kim J.-J."/>
            <person name="Kim K.H."/>
            <person name="Pangilinan J."/>
            <person name="Lipzen A."/>
            <person name="Riley R."/>
            <person name="Grigoriev I.V."/>
            <person name="Spatafora J.W."/>
            <person name="Choi I.-G."/>
        </authorList>
    </citation>
    <scope>NUCLEOTIDE SEQUENCE [LARGE SCALE GENOMIC DNA]</scope>
    <source>
        <strain evidence="2 3">KUC8140</strain>
    </source>
</reference>
<keyword evidence="3" id="KW-1185">Reference proteome</keyword>
<keyword evidence="1" id="KW-0732">Signal</keyword>
<dbReference type="Proteomes" id="UP000053477">
    <property type="component" value="Unassembled WGS sequence"/>
</dbReference>
<dbReference type="EMBL" id="KQ085907">
    <property type="protein sequence ID" value="KLO17235.1"/>
    <property type="molecule type" value="Genomic_DNA"/>
</dbReference>
<dbReference type="STRING" id="27342.A0A0H2RYR4"/>
<evidence type="ECO:0000313" key="3">
    <source>
        <dbReference type="Proteomes" id="UP000053477"/>
    </source>
</evidence>
<accession>A0A0H2RYR4</accession>
<feature type="chain" id="PRO_5005201888" description="Pectin lyase-like protein" evidence="1">
    <location>
        <begin position="19"/>
        <end position="391"/>
    </location>
</feature>
<evidence type="ECO:0000256" key="1">
    <source>
        <dbReference type="SAM" id="SignalP"/>
    </source>
</evidence>
<proteinExistence type="predicted"/>
<sequence length="391" mass="41949">MKAFYLATLVALLATSFAKNDWTQACLNGACSYDVEEDPTSMGGSIEISGSPSAISDITSAAGWSIANCTDTTNSQTIQIVCTNESKGCGHIFQDGAQDTIVRLPENCGSGPFVRVVNHWVPDDQSVPTSLVTKRAASSNSMSQVHILEIDGNFDQTSGIHGNVTFELHAQGNLRPDAKHQKRQNGSGFTSTPFSVSNVDTLIFDDNMLCPSANGQTNFIFRGDLFLQNVTFQTNISIISRGTLSPPSISSLSFSAPTDAVISGFVQPSLSLQGTINVIDKQIMGMAFPSFTIADVVSVQPSFSIIANAVGTVQRFANCVPNMGFNYEINDLQFAYPSNNPVASVEITTPPSQFVAVALPSENANAQITMNSTFKRVRTIGRPFSVLQHHR</sequence>
<gene>
    <name evidence="2" type="ORF">SCHPADRAFT_178608</name>
</gene>
<evidence type="ECO:0000313" key="2">
    <source>
        <dbReference type="EMBL" id="KLO17235.1"/>
    </source>
</evidence>
<dbReference type="AlphaFoldDB" id="A0A0H2RYR4"/>